<dbReference type="CTD" id="54531"/>
<reference evidence="2" key="1">
    <citation type="submission" date="2025-08" db="UniProtKB">
        <authorList>
            <consortium name="RefSeq"/>
        </authorList>
    </citation>
    <scope>IDENTIFICATION</scope>
</reference>
<dbReference type="KEGG" id="char:105910719"/>
<dbReference type="Proteomes" id="UP000515152">
    <property type="component" value="Chromosome 10"/>
</dbReference>
<accession>A0A6P8G7J4</accession>
<name>A0A6P8G7J4_CLUHA</name>
<evidence type="ECO:0000313" key="2">
    <source>
        <dbReference type="RefSeq" id="XP_031431255.1"/>
    </source>
</evidence>
<protein>
    <submittedName>
        <fullName evidence="2">Mesoderm induction early response protein 2 isoform X1</fullName>
    </submittedName>
</protein>
<dbReference type="GeneID" id="105910719"/>
<evidence type="ECO:0000313" key="1">
    <source>
        <dbReference type="Proteomes" id="UP000515152"/>
    </source>
</evidence>
<dbReference type="RefSeq" id="XP_031431255.1">
    <property type="nucleotide sequence ID" value="XM_031575395.2"/>
</dbReference>
<sequence>MSSLLVKRNGNRWLSEDFYNIRAFHSPAQKRNGGGPMGSGDLSHCLSYFLSWRNEEQVSATTTRSLARVLRRPGVLHTGAVEMASHPHTGREMSLEELLALYGYDMPNPLIQQERESSALTASLPDITLNKVSPVTHNSILRATGLYQ</sequence>
<keyword evidence="1" id="KW-1185">Reference proteome</keyword>
<proteinExistence type="predicted"/>
<gene>
    <name evidence="2" type="primary">mier2</name>
</gene>
<dbReference type="AlphaFoldDB" id="A0A6P8G7J4"/>
<organism evidence="1 2">
    <name type="scientific">Clupea harengus</name>
    <name type="common">Atlantic herring</name>
    <dbReference type="NCBI Taxonomy" id="7950"/>
    <lineage>
        <taxon>Eukaryota</taxon>
        <taxon>Metazoa</taxon>
        <taxon>Chordata</taxon>
        <taxon>Craniata</taxon>
        <taxon>Vertebrata</taxon>
        <taxon>Euteleostomi</taxon>
        <taxon>Actinopterygii</taxon>
        <taxon>Neopterygii</taxon>
        <taxon>Teleostei</taxon>
        <taxon>Clupei</taxon>
        <taxon>Clupeiformes</taxon>
        <taxon>Clupeoidei</taxon>
        <taxon>Clupeidae</taxon>
        <taxon>Clupea</taxon>
    </lineage>
</organism>